<dbReference type="AlphaFoldDB" id="A0A421BJ98"/>
<proteinExistence type="predicted"/>
<comment type="caution">
    <text evidence="3">The sequence shown here is derived from an EMBL/GenBank/DDBJ whole genome shotgun (WGS) entry which is preliminary data.</text>
</comment>
<feature type="non-terminal residue" evidence="3">
    <location>
        <position position="53"/>
    </location>
</feature>
<reference evidence="3 4" key="1">
    <citation type="submission" date="2018-10" db="EMBL/GenBank/DDBJ databases">
        <title>Rhodobacter sp . BO-81.</title>
        <authorList>
            <person name="Im W.T."/>
        </authorList>
    </citation>
    <scope>NUCLEOTIDE SEQUENCE [LARGE SCALE GENOMIC DNA]</scope>
    <source>
        <strain evidence="3 4">BO-81</strain>
    </source>
</reference>
<dbReference type="PANTHER" id="PTHR21294:SF8">
    <property type="entry name" value="ELECTRON TRANSFER FLAVOPROTEIN SUBUNIT BETA"/>
    <property type="match status" value="1"/>
</dbReference>
<dbReference type="GO" id="GO:0009055">
    <property type="term" value="F:electron transfer activity"/>
    <property type="evidence" value="ECO:0007669"/>
    <property type="project" value="InterPro"/>
</dbReference>
<dbReference type="InterPro" id="IPR014729">
    <property type="entry name" value="Rossmann-like_a/b/a_fold"/>
</dbReference>
<dbReference type="Proteomes" id="UP000279673">
    <property type="component" value="Unassembled WGS sequence"/>
</dbReference>
<keyword evidence="2" id="KW-0249">Electron transport</keyword>
<dbReference type="SUPFAM" id="SSF52402">
    <property type="entry name" value="Adenine nucleotide alpha hydrolases-like"/>
    <property type="match status" value="1"/>
</dbReference>
<dbReference type="InterPro" id="IPR012255">
    <property type="entry name" value="ETF_b"/>
</dbReference>
<protein>
    <submittedName>
        <fullName evidence="3">Electron transfer flavoprotein subunit beta/FixA family protein</fullName>
    </submittedName>
</protein>
<keyword evidence="4" id="KW-1185">Reference proteome</keyword>
<dbReference type="PANTHER" id="PTHR21294">
    <property type="entry name" value="ELECTRON TRANSFER FLAVOPROTEIN BETA-SUBUNIT"/>
    <property type="match status" value="1"/>
</dbReference>
<sequence>MKVLVPVKRVIDYNVKVRVRPDGTGVDLANVKMSMNPFDEIAVEEAIRLKEKG</sequence>
<organism evidence="3 4">
    <name type="scientific">Paenirhodobacter hankyongi</name>
    <dbReference type="NCBI Taxonomy" id="2294033"/>
    <lineage>
        <taxon>Bacteria</taxon>
        <taxon>Pseudomonadati</taxon>
        <taxon>Pseudomonadota</taxon>
        <taxon>Alphaproteobacteria</taxon>
        <taxon>Rhodobacterales</taxon>
        <taxon>Rhodobacter group</taxon>
        <taxon>Paenirhodobacter</taxon>
    </lineage>
</organism>
<dbReference type="Gene3D" id="3.40.50.620">
    <property type="entry name" value="HUPs"/>
    <property type="match status" value="1"/>
</dbReference>
<keyword evidence="1" id="KW-0813">Transport</keyword>
<dbReference type="EMBL" id="RCHI01000028">
    <property type="protein sequence ID" value="RLL61573.1"/>
    <property type="molecule type" value="Genomic_DNA"/>
</dbReference>
<accession>A0A421BJ98</accession>
<evidence type="ECO:0000313" key="4">
    <source>
        <dbReference type="Proteomes" id="UP000279673"/>
    </source>
</evidence>
<evidence type="ECO:0000256" key="1">
    <source>
        <dbReference type="ARBA" id="ARBA00022448"/>
    </source>
</evidence>
<evidence type="ECO:0000313" key="3">
    <source>
        <dbReference type="EMBL" id="RLL61573.1"/>
    </source>
</evidence>
<gene>
    <name evidence="3" type="ORF">DYS74_17850</name>
</gene>
<name>A0A421BJ98_9RHOB</name>
<evidence type="ECO:0000256" key="2">
    <source>
        <dbReference type="ARBA" id="ARBA00022982"/>
    </source>
</evidence>